<dbReference type="Gene3D" id="3.40.190.10">
    <property type="entry name" value="Periplasmic binding protein-like II"/>
    <property type="match status" value="2"/>
</dbReference>
<evidence type="ECO:0000256" key="4">
    <source>
        <dbReference type="ARBA" id="ARBA00023141"/>
    </source>
</evidence>
<dbReference type="EC" id="4.2.1.51" evidence="2"/>
<dbReference type="RefSeq" id="WP_323983531.1">
    <property type="nucleotide sequence ID" value="NZ_JAYKBW010000008.1"/>
</dbReference>
<evidence type="ECO:0000256" key="3">
    <source>
        <dbReference type="ARBA" id="ARBA00022605"/>
    </source>
</evidence>
<comment type="pathway">
    <text evidence="1">Amino-acid biosynthesis; L-phenylalanine biosynthesis; phenylpyruvate from prephenate: step 1/1.</text>
</comment>
<evidence type="ECO:0000313" key="10">
    <source>
        <dbReference type="EMBL" id="MEB3075270.1"/>
    </source>
</evidence>
<keyword evidence="4" id="KW-0057">Aromatic amino acid biosynthesis</keyword>
<dbReference type="InterPro" id="IPR002912">
    <property type="entry name" value="ACT_dom"/>
</dbReference>
<name>A0ABU5Z8I2_9FLAO</name>
<dbReference type="InterPro" id="IPR001086">
    <property type="entry name" value="Preph_deHydtase"/>
</dbReference>
<feature type="domain" description="ACT" evidence="9">
    <location>
        <begin position="195"/>
        <end position="271"/>
    </location>
</feature>
<evidence type="ECO:0000256" key="2">
    <source>
        <dbReference type="ARBA" id="ARBA00013147"/>
    </source>
</evidence>
<evidence type="ECO:0000256" key="7">
    <source>
        <dbReference type="ARBA" id="ARBA00047848"/>
    </source>
</evidence>
<organism evidence="10 11">
    <name type="scientific">Capnocytophaga gingivalis</name>
    <dbReference type="NCBI Taxonomy" id="1017"/>
    <lineage>
        <taxon>Bacteria</taxon>
        <taxon>Pseudomonadati</taxon>
        <taxon>Bacteroidota</taxon>
        <taxon>Flavobacteriia</taxon>
        <taxon>Flavobacteriales</taxon>
        <taxon>Flavobacteriaceae</taxon>
        <taxon>Capnocytophaga</taxon>
    </lineage>
</organism>
<sequence>MGVMVAIQGTEGSFHYQAAQDYFGSGIDILKCRSFDAVVKALLAGQAQTGVMAIENSIAGAILPNYALIDRNNLYIAGEYYMNIQHHLMALPGQSLSDIKEVHSHYMALLQCKDFFENYPDIKLVEATNTAQAAKQIQQEQLKGVAAIASTSAAELYGLEILAEGIQTIKQNATRFVVLTSKDPYTSKEGINKATLKFQLYDQSGSLATVLNVLRDYQINMTKIQSLPVIETPWKYAFFVEGTFPNYQQYKEALRLLEVMSEDLKVLGEYQSR</sequence>
<dbReference type="Gene3D" id="3.30.70.260">
    <property type="match status" value="1"/>
</dbReference>
<keyword evidence="11" id="KW-1185">Reference proteome</keyword>
<keyword evidence="5" id="KW-0584">Phenylalanine biosynthesis</keyword>
<reference evidence="10 11" key="1">
    <citation type="submission" date="2023-12" db="EMBL/GenBank/DDBJ databases">
        <title>Genomic sequences of Capnocytophaga and Parvimonas strains.</title>
        <authorList>
            <person name="Watt R.M."/>
            <person name="Wang M."/>
            <person name="Yang T."/>
            <person name="Tong W.M."/>
        </authorList>
    </citation>
    <scope>NUCLEOTIDE SEQUENCE [LARGE SCALE GENOMIC DNA]</scope>
    <source>
        <strain evidence="10 11">CCUG 13096</strain>
    </source>
</reference>
<comment type="catalytic activity">
    <reaction evidence="7">
        <text>prephenate + H(+) = 3-phenylpyruvate + CO2 + H2O</text>
        <dbReference type="Rhea" id="RHEA:21648"/>
        <dbReference type="ChEBI" id="CHEBI:15377"/>
        <dbReference type="ChEBI" id="CHEBI:15378"/>
        <dbReference type="ChEBI" id="CHEBI:16526"/>
        <dbReference type="ChEBI" id="CHEBI:18005"/>
        <dbReference type="ChEBI" id="CHEBI:29934"/>
        <dbReference type="EC" id="4.2.1.51"/>
    </reaction>
</comment>
<evidence type="ECO:0000256" key="5">
    <source>
        <dbReference type="ARBA" id="ARBA00023222"/>
    </source>
</evidence>
<evidence type="ECO:0000256" key="6">
    <source>
        <dbReference type="ARBA" id="ARBA00023239"/>
    </source>
</evidence>
<keyword evidence="6" id="KW-0456">Lyase</keyword>
<evidence type="ECO:0000313" key="11">
    <source>
        <dbReference type="Proteomes" id="UP001311730"/>
    </source>
</evidence>
<accession>A0ABU5Z8I2</accession>
<dbReference type="PANTHER" id="PTHR21022">
    <property type="entry name" value="PREPHENATE DEHYDRATASE P PROTEIN"/>
    <property type="match status" value="1"/>
</dbReference>
<dbReference type="SUPFAM" id="SSF55021">
    <property type="entry name" value="ACT-like"/>
    <property type="match status" value="1"/>
</dbReference>
<evidence type="ECO:0000256" key="1">
    <source>
        <dbReference type="ARBA" id="ARBA00004741"/>
    </source>
</evidence>
<dbReference type="Pfam" id="PF00800">
    <property type="entry name" value="PDT"/>
    <property type="match status" value="1"/>
</dbReference>
<dbReference type="CDD" id="cd13631">
    <property type="entry name" value="PBP2_Ct-PDT_like"/>
    <property type="match status" value="1"/>
</dbReference>
<feature type="domain" description="Prephenate dehydratase" evidence="8">
    <location>
        <begin position="4"/>
        <end position="181"/>
    </location>
</feature>
<dbReference type="CDD" id="cd04905">
    <property type="entry name" value="ACT_CM-PDT"/>
    <property type="match status" value="1"/>
</dbReference>
<dbReference type="SUPFAM" id="SSF53850">
    <property type="entry name" value="Periplasmic binding protein-like II"/>
    <property type="match status" value="1"/>
</dbReference>
<dbReference type="Pfam" id="PF01842">
    <property type="entry name" value="ACT"/>
    <property type="match status" value="1"/>
</dbReference>
<keyword evidence="3" id="KW-0028">Amino-acid biosynthesis</keyword>
<protein>
    <recommendedName>
        <fullName evidence="2">prephenate dehydratase</fullName>
        <ecNumber evidence="2">4.2.1.51</ecNumber>
    </recommendedName>
</protein>
<comment type="caution">
    <text evidence="10">The sequence shown here is derived from an EMBL/GenBank/DDBJ whole genome shotgun (WGS) entry which is preliminary data.</text>
</comment>
<dbReference type="PROSITE" id="PS51671">
    <property type="entry name" value="ACT"/>
    <property type="match status" value="1"/>
</dbReference>
<dbReference type="PANTHER" id="PTHR21022:SF19">
    <property type="entry name" value="PREPHENATE DEHYDRATASE-RELATED"/>
    <property type="match status" value="1"/>
</dbReference>
<evidence type="ECO:0000259" key="9">
    <source>
        <dbReference type="PROSITE" id="PS51671"/>
    </source>
</evidence>
<proteinExistence type="predicted"/>
<evidence type="ECO:0000259" key="8">
    <source>
        <dbReference type="PROSITE" id="PS51171"/>
    </source>
</evidence>
<dbReference type="Proteomes" id="UP001311730">
    <property type="component" value="Unassembled WGS sequence"/>
</dbReference>
<dbReference type="InterPro" id="IPR045865">
    <property type="entry name" value="ACT-like_dom_sf"/>
</dbReference>
<gene>
    <name evidence="10" type="ORF">VJJ08_08160</name>
</gene>
<dbReference type="EMBL" id="JAYKBW010000008">
    <property type="protein sequence ID" value="MEB3075270.1"/>
    <property type="molecule type" value="Genomic_DNA"/>
</dbReference>
<dbReference type="PROSITE" id="PS51171">
    <property type="entry name" value="PREPHENATE_DEHYDR_3"/>
    <property type="match status" value="1"/>
</dbReference>